<comment type="similarity">
    <text evidence="1">Belongs to the apolipoprotein L family.</text>
</comment>
<dbReference type="PANTHER" id="PTHR14096:SF28">
    <property type="entry name" value="APOLIPOPROTEIN L, 1-RELATED"/>
    <property type="match status" value="1"/>
</dbReference>
<dbReference type="GO" id="GO:0016020">
    <property type="term" value="C:membrane"/>
    <property type="evidence" value="ECO:0007669"/>
    <property type="project" value="TreeGrafter"/>
</dbReference>
<evidence type="ECO:0000256" key="1">
    <source>
        <dbReference type="ARBA" id="ARBA00010090"/>
    </source>
</evidence>
<dbReference type="GO" id="GO:0042157">
    <property type="term" value="P:lipoprotein metabolic process"/>
    <property type="evidence" value="ECO:0007669"/>
    <property type="project" value="InterPro"/>
</dbReference>
<keyword evidence="3" id="KW-0812">Transmembrane</keyword>
<organism evidence="4 5">
    <name type="scientific">Crassostrea virginica</name>
    <name type="common">Eastern oyster</name>
    <dbReference type="NCBI Taxonomy" id="6565"/>
    <lineage>
        <taxon>Eukaryota</taxon>
        <taxon>Metazoa</taxon>
        <taxon>Spiralia</taxon>
        <taxon>Lophotrochozoa</taxon>
        <taxon>Mollusca</taxon>
        <taxon>Bivalvia</taxon>
        <taxon>Autobranchia</taxon>
        <taxon>Pteriomorphia</taxon>
        <taxon>Ostreida</taxon>
        <taxon>Ostreoidea</taxon>
        <taxon>Ostreidae</taxon>
        <taxon>Crassostrea</taxon>
    </lineage>
</organism>
<evidence type="ECO:0000256" key="2">
    <source>
        <dbReference type="SAM" id="Coils"/>
    </source>
</evidence>
<dbReference type="GO" id="GO:0005576">
    <property type="term" value="C:extracellular region"/>
    <property type="evidence" value="ECO:0007669"/>
    <property type="project" value="InterPro"/>
</dbReference>
<dbReference type="OrthoDB" id="6146578at2759"/>
<proteinExistence type="inferred from homology"/>
<feature type="transmembrane region" description="Helical" evidence="3">
    <location>
        <begin position="75"/>
        <end position="98"/>
    </location>
</feature>
<keyword evidence="4" id="KW-1185">Reference proteome</keyword>
<evidence type="ECO:0000313" key="5">
    <source>
        <dbReference type="RefSeq" id="XP_022335914.1"/>
    </source>
</evidence>
<keyword evidence="2" id="KW-0175">Coiled coil</keyword>
<dbReference type="KEGG" id="cvn:111132404"/>
<dbReference type="Pfam" id="PF05461">
    <property type="entry name" value="ApoL"/>
    <property type="match status" value="1"/>
</dbReference>
<dbReference type="GeneID" id="111132404"/>
<feature type="coiled-coil region" evidence="2">
    <location>
        <begin position="107"/>
        <end position="134"/>
    </location>
</feature>
<feature type="transmembrane region" description="Helical" evidence="3">
    <location>
        <begin position="47"/>
        <end position="69"/>
    </location>
</feature>
<dbReference type="GO" id="GO:0006869">
    <property type="term" value="P:lipid transport"/>
    <property type="evidence" value="ECO:0007669"/>
    <property type="project" value="InterPro"/>
</dbReference>
<name>A0A8B8E8B2_CRAVI</name>
<reference evidence="5" key="1">
    <citation type="submission" date="2025-08" db="UniProtKB">
        <authorList>
            <consortium name="RefSeq"/>
        </authorList>
    </citation>
    <scope>IDENTIFICATION</scope>
    <source>
        <tissue evidence="5">Whole sample</tissue>
    </source>
</reference>
<dbReference type="PANTHER" id="PTHR14096">
    <property type="entry name" value="APOLIPOPROTEIN L"/>
    <property type="match status" value="1"/>
</dbReference>
<dbReference type="AlphaFoldDB" id="A0A8B8E8B2"/>
<gene>
    <name evidence="5" type="primary">LOC111132404</name>
</gene>
<dbReference type="GO" id="GO:0008289">
    <property type="term" value="F:lipid binding"/>
    <property type="evidence" value="ECO:0007669"/>
    <property type="project" value="InterPro"/>
</dbReference>
<evidence type="ECO:0000313" key="4">
    <source>
        <dbReference type="Proteomes" id="UP000694844"/>
    </source>
</evidence>
<keyword evidence="3" id="KW-1133">Transmembrane helix</keyword>
<dbReference type="Proteomes" id="UP000694844">
    <property type="component" value="Chromosome 5"/>
</dbReference>
<dbReference type="InterPro" id="IPR008405">
    <property type="entry name" value="ApoL"/>
</dbReference>
<sequence>MQNLESFKNAENYFKIWAPERQKILKELRRIKDEIQRQARIHTIGSITYSSVGLVGGGLAIAGIVTAPFTFGASLALTVAGVASGVTSGIAGVTHGVVKLGIVKKHVNIAQESLKKHEEACKKMKDLVSLLKEDIDTITADIADGYGLDSSHIKEGTKQSVRLVSVGNGIANLVQSSQALAVYRITGNVDEVAKVMRLATALDDIVPSALKDVSKGVSKLSTEALSVLAAVGIIIDLGSLISNAVDLADIEKGKLCSEAEKFMEVIEQMEREYTVLKDCINQIMNNG</sequence>
<dbReference type="RefSeq" id="XP_022335914.1">
    <property type="nucleotide sequence ID" value="XM_022480206.1"/>
</dbReference>
<accession>A0A8B8E8B2</accession>
<keyword evidence="3" id="KW-0472">Membrane</keyword>
<evidence type="ECO:0000256" key="3">
    <source>
        <dbReference type="SAM" id="Phobius"/>
    </source>
</evidence>
<protein>
    <submittedName>
        <fullName evidence="5">Uncharacterized protein LOC111132404</fullName>
    </submittedName>
</protein>